<dbReference type="Pfam" id="PF03104">
    <property type="entry name" value="DNA_pol_B_exo1"/>
    <property type="match status" value="2"/>
</dbReference>
<evidence type="ECO:0000256" key="7">
    <source>
        <dbReference type="ARBA" id="ARBA00023125"/>
    </source>
</evidence>
<dbReference type="PRINTS" id="PR00106">
    <property type="entry name" value="DNAPOLB"/>
</dbReference>
<dbReference type="PANTHER" id="PTHR10322">
    <property type="entry name" value="DNA POLYMERASE CATALYTIC SUBUNIT"/>
    <property type="match status" value="1"/>
</dbReference>
<evidence type="ECO:0000259" key="10">
    <source>
        <dbReference type="Pfam" id="PF00136"/>
    </source>
</evidence>
<dbReference type="Gene3D" id="3.30.342.10">
    <property type="entry name" value="DNA Polymerase, chain B, domain 1"/>
    <property type="match status" value="1"/>
</dbReference>
<evidence type="ECO:0000256" key="4">
    <source>
        <dbReference type="ARBA" id="ARBA00022695"/>
    </source>
</evidence>
<keyword evidence="4" id="KW-0548">Nucleotidyltransferase</keyword>
<comment type="catalytic activity">
    <reaction evidence="8">
        <text>DNA(n) + a 2'-deoxyribonucleoside 5'-triphosphate = DNA(n+1) + diphosphate</text>
        <dbReference type="Rhea" id="RHEA:22508"/>
        <dbReference type="Rhea" id="RHEA-COMP:17339"/>
        <dbReference type="Rhea" id="RHEA-COMP:17340"/>
        <dbReference type="ChEBI" id="CHEBI:33019"/>
        <dbReference type="ChEBI" id="CHEBI:61560"/>
        <dbReference type="ChEBI" id="CHEBI:173112"/>
        <dbReference type="EC" id="2.7.7.7"/>
    </reaction>
</comment>
<dbReference type="InterPro" id="IPR012337">
    <property type="entry name" value="RNaseH-like_sf"/>
</dbReference>
<dbReference type="Gene3D" id="1.10.287.690">
    <property type="entry name" value="Helix hairpin bin"/>
    <property type="match status" value="1"/>
</dbReference>
<feature type="domain" description="DNA-directed DNA polymerase family B exonuclease" evidence="11">
    <location>
        <begin position="436"/>
        <end position="609"/>
    </location>
</feature>
<dbReference type="Gene3D" id="3.30.420.10">
    <property type="entry name" value="Ribonuclease H-like superfamily/Ribonuclease H"/>
    <property type="match status" value="2"/>
</dbReference>
<dbReference type="EMBL" id="OP765507">
    <property type="protein sequence ID" value="UZT28889.1"/>
    <property type="molecule type" value="Genomic_DNA"/>
</dbReference>
<dbReference type="SMART" id="SM00486">
    <property type="entry name" value="POLBc"/>
    <property type="match status" value="1"/>
</dbReference>
<dbReference type="GO" id="GO:0006297">
    <property type="term" value="P:nucleotide-excision repair, DNA gap filling"/>
    <property type="evidence" value="ECO:0007669"/>
    <property type="project" value="TreeGrafter"/>
</dbReference>
<evidence type="ECO:0000256" key="3">
    <source>
        <dbReference type="ARBA" id="ARBA00022679"/>
    </source>
</evidence>
<feature type="domain" description="DNA-directed DNA polymerase family B exonuclease" evidence="11">
    <location>
        <begin position="190"/>
        <end position="275"/>
    </location>
</feature>
<comment type="similarity">
    <text evidence="1">Belongs to the DNA polymerase type-B family.</text>
</comment>
<dbReference type="InterPro" id="IPR006134">
    <property type="entry name" value="DNA-dir_DNA_pol_B_multi_dom"/>
</dbReference>
<dbReference type="InterPro" id="IPR036397">
    <property type="entry name" value="RNaseH_sf"/>
</dbReference>
<dbReference type="SUPFAM" id="SSF53098">
    <property type="entry name" value="Ribonuclease H-like"/>
    <property type="match status" value="1"/>
</dbReference>
<dbReference type="Gene3D" id="1.10.132.60">
    <property type="entry name" value="DNA polymerase family B, C-terminal domain"/>
    <property type="match status" value="1"/>
</dbReference>
<name>A0A9E8JYI2_9VIRU</name>
<dbReference type="SUPFAM" id="SSF56672">
    <property type="entry name" value="DNA/RNA polymerases"/>
    <property type="match status" value="1"/>
</dbReference>
<dbReference type="Gene3D" id="3.90.1600.10">
    <property type="entry name" value="Palm domain of DNA polymerase"/>
    <property type="match status" value="1"/>
</dbReference>
<keyword evidence="6" id="KW-1194">Viral DNA replication</keyword>
<dbReference type="EC" id="2.7.7.7" evidence="2"/>
<evidence type="ECO:0000256" key="1">
    <source>
        <dbReference type="ARBA" id="ARBA00005755"/>
    </source>
</evidence>
<dbReference type="GO" id="GO:0008296">
    <property type="term" value="F:3'-5'-DNA exonuclease activity"/>
    <property type="evidence" value="ECO:0007669"/>
    <property type="project" value="TreeGrafter"/>
</dbReference>
<dbReference type="GO" id="GO:0003887">
    <property type="term" value="F:DNA-directed DNA polymerase activity"/>
    <property type="evidence" value="ECO:0007669"/>
    <property type="project" value="UniProtKB-KW"/>
</dbReference>
<dbReference type="PANTHER" id="PTHR10322:SF23">
    <property type="entry name" value="DNA POLYMERASE DELTA CATALYTIC SUBUNIT"/>
    <property type="match status" value="1"/>
</dbReference>
<evidence type="ECO:0000256" key="9">
    <source>
        <dbReference type="SAM" id="MobiDB-lite"/>
    </source>
</evidence>
<dbReference type="Pfam" id="PF00136">
    <property type="entry name" value="DNA_pol_B"/>
    <property type="match status" value="1"/>
</dbReference>
<evidence type="ECO:0000256" key="6">
    <source>
        <dbReference type="ARBA" id="ARBA00023109"/>
    </source>
</evidence>
<dbReference type="GO" id="GO:0045004">
    <property type="term" value="P:DNA replication proofreading"/>
    <property type="evidence" value="ECO:0007669"/>
    <property type="project" value="TreeGrafter"/>
</dbReference>
<dbReference type="GO" id="GO:0039693">
    <property type="term" value="P:viral DNA genome replication"/>
    <property type="evidence" value="ECO:0007669"/>
    <property type="project" value="UniProtKB-KW"/>
</dbReference>
<dbReference type="GO" id="GO:0003677">
    <property type="term" value="F:DNA binding"/>
    <property type="evidence" value="ECO:0007669"/>
    <property type="project" value="UniProtKB-KW"/>
</dbReference>
<evidence type="ECO:0000313" key="12">
    <source>
        <dbReference type="EMBL" id="UZT28889.1"/>
    </source>
</evidence>
<dbReference type="GO" id="GO:0006287">
    <property type="term" value="P:base-excision repair, gap-filling"/>
    <property type="evidence" value="ECO:0007669"/>
    <property type="project" value="TreeGrafter"/>
</dbReference>
<dbReference type="InterPro" id="IPR006172">
    <property type="entry name" value="DNA-dir_DNA_pol_B"/>
</dbReference>
<dbReference type="InterPro" id="IPR023211">
    <property type="entry name" value="DNA_pol_palm_dom_sf"/>
</dbReference>
<dbReference type="InterPro" id="IPR043502">
    <property type="entry name" value="DNA/RNA_pol_sf"/>
</dbReference>
<dbReference type="InterPro" id="IPR050240">
    <property type="entry name" value="DNA_pol_type-B"/>
</dbReference>
<keyword evidence="5" id="KW-0239">DNA-directed DNA polymerase</keyword>
<proteinExistence type="inferred from homology"/>
<dbReference type="InterPro" id="IPR042087">
    <property type="entry name" value="DNA_pol_B_thumb"/>
</dbReference>
<reference evidence="12" key="1">
    <citation type="submission" date="2022-10" db="EMBL/GenBank/DDBJ databases">
        <title>Genomics discovery of giant fungal viruses from subsurface oceanic crustal fluids.</title>
        <authorList>
            <person name="Bhattacharjee A.S."/>
            <person name="Schulz F."/>
            <person name="Woyke T."/>
            <person name="Orcutt B.N."/>
            <person name="Matinez Martinez J."/>
        </authorList>
    </citation>
    <scope>NUCLEOTIDE SEQUENCE</scope>
    <source>
        <strain evidence="12">VSAG1.JdFR</strain>
    </source>
</reference>
<dbReference type="InterPro" id="IPR006133">
    <property type="entry name" value="DNA-dir_DNA_pol_B_exonuc"/>
</dbReference>
<protein>
    <recommendedName>
        <fullName evidence="2">DNA-directed DNA polymerase</fullName>
        <ecNumber evidence="2">2.7.7.7</ecNumber>
    </recommendedName>
</protein>
<sequence length="1304" mass="152691">MKIFKIILFIIYNIILIMESNKINNENLQETEYVELKLLDFNFYDSIDEDNYNKFKDSKKFVVQMFGLNEKRETFSLIIDDFKPYFYVEVGDDWKHSDKNIFISHFRNKLGNYYENSIVDVKFIKRKKLYMFDNGKYYKFILIKFANNAVFNKAKNLWYTSGKSEDGDYSRKLKPNGYEYTAEGKTYNLKLYEAQIPPLLRLFHKNNLSPSGWIKFALNKAKIIRTKKTFCNFEYNVPYKCLESMPDKNTLAPYKILSFDIEASSSHGDFPLPIKNYKKLADDLLQYNNFTKADFDEETLIRAINTAFEFDNLQNINKVYTKSKVTQKQISGLINMWLNLSVSDIKKLKPNNSNLDEENDDDDHEVDELSEDDDDFDGVNNDDNNEGYVEIEPKFIPKKHVKEYKNKTKKNDLLKIIDIINDHDAEYKSKLKVLVKSFYIFPQLEGDKCTFIGYTFRNYGQKEPYLKYCGVLNGCEIEKNNDSIKINTFEKESDLLLDFTTMINNEDPDIIIGYNITGFDYEFMYKRAMEVGCLNKFIKMSRNKDEECFEKKYDWKKKEETKSITQTMIVLAAGTFNLKYIRMNGRLNIDVYNYFRRGFQLPRYKLDYVANHFIGDDVISYEFDEENDKTIIKSKNLSGLEVYSYIHFEEIGYSNNFYKDGAKFEIIELDKKEKTFSVQGVQDFDKSKKLRWGLAKDDVTHHDIFRLTNGSDTDRGIVAKYCIKDCKLVDDLLDKTDVITSYVEMANICSVPINFIHFRGQGIKLTSYVSKKCQEKDTLMPVIDKVENDGGYEGAIVLKPKTRIYLEDPVACVDYSSLYPSSMISENISHDSKVWTKEYDLEDNLIDETGYKDEEGNYIYDNLDGLKYVDVTYDTFKYVRKTPKAAATKVKCGYKVCRFAQFNDDKKAIMPSILEELLAARKYTRKQIPLQNDDFMKNVLDKRQLSIKETANSLYGQCGARTSSFYEKDVAASTTATGRKLLIYGKTVIEECFYDKLVKLENGQEVKTYAEYVYGDTDSVFFKFNLKTADDSARIINKEALIITIELAKRAGELASKFLKKPHDLEYEKTFWPWCLLSKKRYDGILYEEDPNKGKRKFMGNVLKRRDNAAIVKDIYGETMHIILQEKDIKKSLGFVRNCMDNIIEGKYPMDKLIVCKSLRGYYKNPNQIAHKVLAERIGLREAGNKPGAGDRIDYVYIKNANKKALQGEKIETPKFIKDNDLPIDYGHYITNQIMKPLQQLYALELENIYEYKVKYPTSRKWDDQVNKIKEKYPDEEKFEKKYEELKCKEIKALIFDEYIKKVQ</sequence>
<keyword evidence="3" id="KW-0808">Transferase</keyword>
<feature type="region of interest" description="Disordered" evidence="9">
    <location>
        <begin position="349"/>
        <end position="382"/>
    </location>
</feature>
<organism evidence="12">
    <name type="scientific">Nucleocytoviricota sp</name>
    <dbReference type="NCBI Taxonomy" id="2809609"/>
    <lineage>
        <taxon>Viruses</taxon>
        <taxon>Varidnaviria</taxon>
        <taxon>Bamfordvirae</taxon>
        <taxon>Nucleocytoviricota</taxon>
    </lineage>
</organism>
<evidence type="ECO:0000259" key="11">
    <source>
        <dbReference type="Pfam" id="PF03104"/>
    </source>
</evidence>
<evidence type="ECO:0000256" key="5">
    <source>
        <dbReference type="ARBA" id="ARBA00022932"/>
    </source>
</evidence>
<evidence type="ECO:0000256" key="8">
    <source>
        <dbReference type="ARBA" id="ARBA00049244"/>
    </source>
</evidence>
<keyword evidence="7" id="KW-0238">DNA-binding</keyword>
<feature type="compositionally biased region" description="Acidic residues" evidence="9">
    <location>
        <begin position="355"/>
        <end position="377"/>
    </location>
</feature>
<feature type="domain" description="DNA-directed DNA polymerase family B multifunctional" evidence="10">
    <location>
        <begin position="751"/>
        <end position="1241"/>
    </location>
</feature>
<keyword evidence="6" id="KW-0235">DNA replication</keyword>
<accession>A0A9E8JYI2</accession>
<dbReference type="GO" id="GO:0000166">
    <property type="term" value="F:nucleotide binding"/>
    <property type="evidence" value="ECO:0007669"/>
    <property type="project" value="InterPro"/>
</dbReference>
<evidence type="ECO:0000256" key="2">
    <source>
        <dbReference type="ARBA" id="ARBA00012417"/>
    </source>
</evidence>